<evidence type="ECO:0000313" key="12">
    <source>
        <dbReference type="Proteomes" id="UP000694853"/>
    </source>
</evidence>
<sequence>MPNDSVCSFFILSALFTCLLSVNGQDDHIFLPSQNHYGDSVSFCPATNPNLNFKPVIGILSHPGDGASGRLSNATGVSYIAASYVKLVESGGARVIPLIYNEHPGDLLKKLELVNGVLFTGGWAKSGLYFETVGKIFKKILEKNDAGDHFPLYAVCLGFELITMIVSQDNNILEEFTASNQASTLQFVENASIEGTVFQRFPPDLLKKLGTDCLVMQNHRYGISPGKLLDNQKLSSFFEILTTCEDEDDKVYVSTVRSRNYPVTGFQWHPEKNAFEWGSPRIPHTEDAIQITQYVANFLVSEARRSLNRPAAQELLENLIYNYSPTYCGKAGKGFDEVYIFA</sequence>
<comment type="similarity">
    <text evidence="2">Belongs to the peptidase C26 family.</text>
</comment>
<evidence type="ECO:0000256" key="5">
    <source>
        <dbReference type="ARBA" id="ARBA00022729"/>
    </source>
</evidence>
<dbReference type="OrthoDB" id="64220at2759"/>
<dbReference type="Pfam" id="PF00117">
    <property type="entry name" value="GATase"/>
    <property type="match status" value="1"/>
</dbReference>
<dbReference type="GO" id="GO:0034722">
    <property type="term" value="F:gamma-glutamyl-peptidase activity"/>
    <property type="evidence" value="ECO:0007669"/>
    <property type="project" value="UniProtKB-UniRule"/>
</dbReference>
<dbReference type="FunFam" id="3.40.50.880:FF:000024">
    <property type="entry name" value="Folate gamma-glutamyl hydrolase"/>
    <property type="match status" value="1"/>
</dbReference>
<evidence type="ECO:0000256" key="4">
    <source>
        <dbReference type="ARBA" id="ARBA00022525"/>
    </source>
</evidence>
<keyword evidence="5 10" id="KW-0732">Signal</keyword>
<comment type="subcellular location">
    <subcellularLocation>
        <location evidence="1">Secreted</location>
        <location evidence="1">Extracellular space</location>
    </subcellularLocation>
</comment>
<name>A0A8B8K7U1_ABRPR</name>
<evidence type="ECO:0000256" key="6">
    <source>
        <dbReference type="ARBA" id="ARBA00022801"/>
    </source>
</evidence>
<dbReference type="PANTHER" id="PTHR11315">
    <property type="entry name" value="PROTEASE FAMILY C26 GAMMA-GLUTAMYL HYDROLASE"/>
    <property type="match status" value="1"/>
</dbReference>
<dbReference type="GeneID" id="113853566"/>
<evidence type="ECO:0000256" key="7">
    <source>
        <dbReference type="ARBA" id="ARBA00051589"/>
    </source>
</evidence>
<proteinExistence type="inferred from homology"/>
<dbReference type="InterPro" id="IPR017926">
    <property type="entry name" value="GATASE"/>
</dbReference>
<evidence type="ECO:0000256" key="9">
    <source>
        <dbReference type="PROSITE-ProRule" id="PRU00607"/>
    </source>
</evidence>
<comment type="catalytic activity">
    <reaction evidence="7 9">
        <text>(6S)-5,6,7,8-tetrahydrofolyl-(gamma-L-Glu)(n) + (n-1) H2O = (6S)-5,6,7,8-tetrahydrofolate + (n-1) L-glutamate</text>
        <dbReference type="Rhea" id="RHEA:56784"/>
        <dbReference type="Rhea" id="RHEA-COMP:14738"/>
        <dbReference type="ChEBI" id="CHEBI:15377"/>
        <dbReference type="ChEBI" id="CHEBI:29985"/>
        <dbReference type="ChEBI" id="CHEBI:57453"/>
        <dbReference type="ChEBI" id="CHEBI:141005"/>
        <dbReference type="EC" id="3.4.19.9"/>
    </reaction>
</comment>
<organism evidence="12 13">
    <name type="scientific">Abrus precatorius</name>
    <name type="common">Indian licorice</name>
    <name type="synonym">Glycine abrus</name>
    <dbReference type="NCBI Taxonomy" id="3816"/>
    <lineage>
        <taxon>Eukaryota</taxon>
        <taxon>Viridiplantae</taxon>
        <taxon>Streptophyta</taxon>
        <taxon>Embryophyta</taxon>
        <taxon>Tracheophyta</taxon>
        <taxon>Spermatophyta</taxon>
        <taxon>Magnoliopsida</taxon>
        <taxon>eudicotyledons</taxon>
        <taxon>Gunneridae</taxon>
        <taxon>Pentapetalae</taxon>
        <taxon>rosids</taxon>
        <taxon>fabids</taxon>
        <taxon>Fabales</taxon>
        <taxon>Fabaceae</taxon>
        <taxon>Papilionoideae</taxon>
        <taxon>50 kb inversion clade</taxon>
        <taxon>NPAAA clade</taxon>
        <taxon>indigoferoid/millettioid clade</taxon>
        <taxon>Abreae</taxon>
        <taxon>Abrus</taxon>
    </lineage>
</organism>
<evidence type="ECO:0000256" key="10">
    <source>
        <dbReference type="SAM" id="SignalP"/>
    </source>
</evidence>
<dbReference type="Gene3D" id="3.40.50.880">
    <property type="match status" value="1"/>
</dbReference>
<evidence type="ECO:0000256" key="3">
    <source>
        <dbReference type="ARBA" id="ARBA00012886"/>
    </source>
</evidence>
<dbReference type="PROSITE" id="PS51273">
    <property type="entry name" value="GATASE_TYPE_1"/>
    <property type="match status" value="1"/>
</dbReference>
<dbReference type="RefSeq" id="XP_027339800.1">
    <property type="nucleotide sequence ID" value="XM_027483999.1"/>
</dbReference>
<keyword evidence="6 9" id="KW-0378">Hydrolase</keyword>
<dbReference type="PROSITE" id="PS51275">
    <property type="entry name" value="PEPTIDASE_C26_GGH"/>
    <property type="match status" value="1"/>
</dbReference>
<evidence type="ECO:0000256" key="8">
    <source>
        <dbReference type="PIRSR" id="PIRSR615527-1"/>
    </source>
</evidence>
<feature type="signal peptide" evidence="10">
    <location>
        <begin position="1"/>
        <end position="24"/>
    </location>
</feature>
<dbReference type="SUPFAM" id="SSF52317">
    <property type="entry name" value="Class I glutamine amidotransferase-like"/>
    <property type="match status" value="1"/>
</dbReference>
<feature type="active site" description="Proton donor" evidence="8">
    <location>
        <position position="269"/>
    </location>
</feature>
<evidence type="ECO:0000259" key="11">
    <source>
        <dbReference type="Pfam" id="PF00117"/>
    </source>
</evidence>
<dbReference type="EC" id="3.4.19.9" evidence="3 9"/>
<reference evidence="13" key="2">
    <citation type="submission" date="2025-08" db="UniProtKB">
        <authorList>
            <consortium name="RefSeq"/>
        </authorList>
    </citation>
    <scope>IDENTIFICATION</scope>
    <source>
        <tissue evidence="13">Young leaves</tissue>
    </source>
</reference>
<evidence type="ECO:0000256" key="2">
    <source>
        <dbReference type="ARBA" id="ARBA00011083"/>
    </source>
</evidence>
<keyword evidence="12" id="KW-1185">Reference proteome</keyword>
<reference evidence="12" key="1">
    <citation type="journal article" date="2019" name="Toxins">
        <title>Detection of Abrin-Like and Prepropulchellin-Like Toxin Genes and Transcripts Using Whole Genome Sequencing and Full-Length Transcript Sequencing of Abrus precatorius.</title>
        <authorList>
            <person name="Hovde B.T."/>
            <person name="Daligault H.E."/>
            <person name="Hanschen E.R."/>
            <person name="Kunde Y.A."/>
            <person name="Johnson M.B."/>
            <person name="Starkenburg S.R."/>
            <person name="Johnson S.L."/>
        </authorList>
    </citation>
    <scope>NUCLEOTIDE SEQUENCE [LARGE SCALE GENOMIC DNA]</scope>
</reference>
<dbReference type="AlphaFoldDB" id="A0A8B8K7U1"/>
<feature type="chain" id="PRO_5034340833" description="folate gamma-glutamyl hydrolase" evidence="10">
    <location>
        <begin position="25"/>
        <end position="342"/>
    </location>
</feature>
<evidence type="ECO:0000313" key="13">
    <source>
        <dbReference type="RefSeq" id="XP_027339800.1"/>
    </source>
</evidence>
<dbReference type="GO" id="GO:0005773">
    <property type="term" value="C:vacuole"/>
    <property type="evidence" value="ECO:0007669"/>
    <property type="project" value="TreeGrafter"/>
</dbReference>
<feature type="active site" description="Nucleophile" evidence="8 9">
    <location>
        <position position="156"/>
    </location>
</feature>
<accession>A0A8B8K7U1</accession>
<dbReference type="Proteomes" id="UP000694853">
    <property type="component" value="Unplaced"/>
</dbReference>
<evidence type="ECO:0000256" key="1">
    <source>
        <dbReference type="ARBA" id="ARBA00004239"/>
    </source>
</evidence>
<feature type="active site" evidence="9">
    <location>
        <position position="269"/>
    </location>
</feature>
<gene>
    <name evidence="13" type="primary">LOC113853566</name>
</gene>
<dbReference type="InterPro" id="IPR015527">
    <property type="entry name" value="Pept_C26_g-glut_hydrolase"/>
</dbReference>
<keyword evidence="4" id="KW-0964">Secreted</keyword>
<dbReference type="InterPro" id="IPR029062">
    <property type="entry name" value="Class_I_gatase-like"/>
</dbReference>
<dbReference type="GO" id="GO:0046900">
    <property type="term" value="P:tetrahydrofolylpolyglutamate metabolic process"/>
    <property type="evidence" value="ECO:0007669"/>
    <property type="project" value="TreeGrafter"/>
</dbReference>
<dbReference type="PANTHER" id="PTHR11315:SF0">
    <property type="entry name" value="FOLATE GAMMA-GLUTAMYL HYDROLASE"/>
    <property type="match status" value="1"/>
</dbReference>
<feature type="domain" description="Glutamine amidotransferase" evidence="11">
    <location>
        <begin position="108"/>
        <end position="274"/>
    </location>
</feature>
<dbReference type="GO" id="GO:0005576">
    <property type="term" value="C:extracellular region"/>
    <property type="evidence" value="ECO:0007669"/>
    <property type="project" value="UniProtKB-SubCell"/>
</dbReference>
<protein>
    <recommendedName>
        <fullName evidence="3 9">folate gamma-glutamyl hydrolase</fullName>
        <ecNumber evidence="3 9">3.4.19.9</ecNumber>
    </recommendedName>
</protein>